<evidence type="ECO:0000256" key="5">
    <source>
        <dbReference type="ARBA" id="ARBA00022692"/>
    </source>
</evidence>
<evidence type="ECO:0000256" key="1">
    <source>
        <dbReference type="ARBA" id="ARBA00004651"/>
    </source>
</evidence>
<evidence type="ECO:0000256" key="4">
    <source>
        <dbReference type="ARBA" id="ARBA00022475"/>
    </source>
</evidence>
<feature type="transmembrane region" description="Helical" evidence="8">
    <location>
        <begin position="57"/>
        <end position="81"/>
    </location>
</feature>
<comment type="subcellular location">
    <subcellularLocation>
        <location evidence="1">Cell membrane</location>
        <topology evidence="1">Multi-pass membrane protein</topology>
    </subcellularLocation>
</comment>
<sequence length="246" mass="25024">MLSSAVRRGLQDAAPVALAYFPIAMTFGVIAVQCGLPVWLAVLISVAVYAGGAQFMLVSLVSSGASFAATVATVLLVNLRHALYGTTLGPAVSRWPERSKWLAAFGLTDEVFAVTSGRLLQHPPDPAAQITLSFTCYASWLAGTVAGAVIGQAAPAGLSSVLNFALPALFLALLLMSVTSPAHLAAALTGAAAALVCTWLHVGGAGIVIGAILGATTGAGLSKWLNRGIPGMVPPGDQRHEPTCNP</sequence>
<keyword evidence="5 8" id="KW-0812">Transmembrane</keyword>
<proteinExistence type="inferred from homology"/>
<dbReference type="InterPro" id="IPR011606">
    <property type="entry name" value="Brnchd-chn_aa_trnsp_permease"/>
</dbReference>
<dbReference type="Proteomes" id="UP000183508">
    <property type="component" value="Unassembled WGS sequence"/>
</dbReference>
<feature type="transmembrane region" description="Helical" evidence="8">
    <location>
        <begin position="20"/>
        <end position="50"/>
    </location>
</feature>
<evidence type="ECO:0000256" key="2">
    <source>
        <dbReference type="ARBA" id="ARBA00010735"/>
    </source>
</evidence>
<dbReference type="GO" id="GO:1903785">
    <property type="term" value="P:L-valine transmembrane transport"/>
    <property type="evidence" value="ECO:0007669"/>
    <property type="project" value="TreeGrafter"/>
</dbReference>
<feature type="transmembrane region" description="Helical" evidence="8">
    <location>
        <begin position="156"/>
        <end position="175"/>
    </location>
</feature>
<name>A0A1I7F2C6_9BACL</name>
<dbReference type="EMBL" id="FPBV01000001">
    <property type="protein sequence ID" value="SFU30259.1"/>
    <property type="molecule type" value="Genomic_DNA"/>
</dbReference>
<evidence type="ECO:0000256" key="7">
    <source>
        <dbReference type="ARBA" id="ARBA00023136"/>
    </source>
</evidence>
<dbReference type="PANTHER" id="PTHR34979">
    <property type="entry name" value="INNER MEMBRANE PROTEIN YGAZ"/>
    <property type="match status" value="1"/>
</dbReference>
<feature type="transmembrane region" description="Helical" evidence="8">
    <location>
        <begin position="207"/>
        <end position="225"/>
    </location>
</feature>
<gene>
    <name evidence="9" type="ORF">SAMN05421543_10122</name>
</gene>
<evidence type="ECO:0000256" key="8">
    <source>
        <dbReference type="SAM" id="Phobius"/>
    </source>
</evidence>
<dbReference type="PANTHER" id="PTHR34979:SF1">
    <property type="entry name" value="INNER MEMBRANE PROTEIN YGAZ"/>
    <property type="match status" value="1"/>
</dbReference>
<comment type="similarity">
    <text evidence="2">Belongs to the AzlC family.</text>
</comment>
<dbReference type="AlphaFoldDB" id="A0A1I7F2C6"/>
<keyword evidence="6 8" id="KW-1133">Transmembrane helix</keyword>
<evidence type="ECO:0000313" key="9">
    <source>
        <dbReference type="EMBL" id="SFU30259.1"/>
    </source>
</evidence>
<reference evidence="10" key="1">
    <citation type="submission" date="2016-10" db="EMBL/GenBank/DDBJ databases">
        <authorList>
            <person name="Varghese N."/>
        </authorList>
    </citation>
    <scope>NUCLEOTIDE SEQUENCE [LARGE SCALE GENOMIC DNA]</scope>
    <source>
        <strain evidence="10">DSM 17980</strain>
    </source>
</reference>
<protein>
    <submittedName>
        <fullName evidence="9">4-azaleucine resistance probable transporter AzlC</fullName>
    </submittedName>
</protein>
<keyword evidence="4" id="KW-1003">Cell membrane</keyword>
<accession>A0A1I7F2C6</accession>
<evidence type="ECO:0000256" key="6">
    <source>
        <dbReference type="ARBA" id="ARBA00022989"/>
    </source>
</evidence>
<keyword evidence="7 8" id="KW-0472">Membrane</keyword>
<dbReference type="STRING" id="392015.SAMN05421543_10122"/>
<keyword evidence="10" id="KW-1185">Reference proteome</keyword>
<keyword evidence="3" id="KW-0813">Transport</keyword>
<dbReference type="Pfam" id="PF03591">
    <property type="entry name" value="AzlC"/>
    <property type="match status" value="1"/>
</dbReference>
<evidence type="ECO:0000256" key="3">
    <source>
        <dbReference type="ARBA" id="ARBA00022448"/>
    </source>
</evidence>
<feature type="transmembrane region" description="Helical" evidence="8">
    <location>
        <begin position="132"/>
        <end position="150"/>
    </location>
</feature>
<dbReference type="GO" id="GO:0005886">
    <property type="term" value="C:plasma membrane"/>
    <property type="evidence" value="ECO:0007669"/>
    <property type="project" value="UniProtKB-SubCell"/>
</dbReference>
<organism evidence="9 10">
    <name type="scientific">Alicyclobacillus macrosporangiidus</name>
    <dbReference type="NCBI Taxonomy" id="392015"/>
    <lineage>
        <taxon>Bacteria</taxon>
        <taxon>Bacillati</taxon>
        <taxon>Bacillota</taxon>
        <taxon>Bacilli</taxon>
        <taxon>Bacillales</taxon>
        <taxon>Alicyclobacillaceae</taxon>
        <taxon>Alicyclobacillus</taxon>
    </lineage>
</organism>
<dbReference type="RefSeq" id="WP_074948413.1">
    <property type="nucleotide sequence ID" value="NZ_FPBV01000001.1"/>
</dbReference>
<evidence type="ECO:0000313" key="10">
    <source>
        <dbReference type="Proteomes" id="UP000183508"/>
    </source>
</evidence>